<dbReference type="PIRSF" id="PIRSF002825">
    <property type="entry name" value="CfbpA"/>
    <property type="match status" value="1"/>
</dbReference>
<feature type="binding site" evidence="4">
    <location>
        <position position="78"/>
    </location>
    <ligand>
        <name>Fe cation</name>
        <dbReference type="ChEBI" id="CHEBI:24875"/>
    </ligand>
</feature>
<keyword evidence="2" id="KW-0813">Transport</keyword>
<evidence type="ECO:0000256" key="1">
    <source>
        <dbReference type="ARBA" id="ARBA00008520"/>
    </source>
</evidence>
<accession>A0A849APL9</accession>
<reference evidence="7 8" key="1">
    <citation type="submission" date="2020-05" db="EMBL/GenBank/DDBJ databases">
        <title>Flexivirga sp. ID2601S isolated from air conditioner.</title>
        <authorList>
            <person name="Kim D.H."/>
        </authorList>
    </citation>
    <scope>NUCLEOTIDE SEQUENCE [LARGE SCALE GENOMIC DNA]</scope>
    <source>
        <strain evidence="7 8">ID2601S</strain>
    </source>
</reference>
<dbReference type="PANTHER" id="PTHR30006">
    <property type="entry name" value="THIAMINE-BINDING PERIPLASMIC PROTEIN-RELATED"/>
    <property type="match status" value="1"/>
</dbReference>
<dbReference type="InterPro" id="IPR026045">
    <property type="entry name" value="Ferric-bd"/>
</dbReference>
<feature type="binding site" evidence="4">
    <location>
        <position position="126"/>
    </location>
    <ligand>
        <name>Fe cation</name>
        <dbReference type="ChEBI" id="CHEBI:24875"/>
    </ligand>
</feature>
<evidence type="ECO:0000256" key="5">
    <source>
        <dbReference type="SAM" id="MobiDB-lite"/>
    </source>
</evidence>
<keyword evidence="8" id="KW-1185">Reference proteome</keyword>
<evidence type="ECO:0000256" key="6">
    <source>
        <dbReference type="SAM" id="SignalP"/>
    </source>
</evidence>
<keyword evidence="2" id="KW-0410">Iron transport</keyword>
<protein>
    <submittedName>
        <fullName evidence="7">Iron ABC transporter substrate-binding protein</fullName>
    </submittedName>
</protein>
<comment type="caution">
    <text evidence="7">The sequence shown here is derived from an EMBL/GenBank/DDBJ whole genome shotgun (WGS) entry which is preliminary data.</text>
</comment>
<gene>
    <name evidence="7" type="ORF">HJ588_18675</name>
</gene>
<dbReference type="CDD" id="cd13543">
    <property type="entry name" value="PBP2_Fbp"/>
    <property type="match status" value="1"/>
</dbReference>
<keyword evidence="4" id="KW-0479">Metal-binding</keyword>
<feature type="binding site" evidence="4">
    <location>
        <position position="263"/>
    </location>
    <ligand>
        <name>Fe cation</name>
        <dbReference type="ChEBI" id="CHEBI:24875"/>
    </ligand>
</feature>
<evidence type="ECO:0000313" key="8">
    <source>
        <dbReference type="Proteomes" id="UP000557772"/>
    </source>
</evidence>
<dbReference type="Proteomes" id="UP000557772">
    <property type="component" value="Unassembled WGS sequence"/>
</dbReference>
<dbReference type="EMBL" id="JABENB010000003">
    <property type="protein sequence ID" value="NNG41288.1"/>
    <property type="molecule type" value="Genomic_DNA"/>
</dbReference>
<dbReference type="GO" id="GO:0006826">
    <property type="term" value="P:iron ion transport"/>
    <property type="evidence" value="ECO:0007669"/>
    <property type="project" value="UniProtKB-KW"/>
</dbReference>
<dbReference type="GO" id="GO:0030288">
    <property type="term" value="C:outer membrane-bounded periplasmic space"/>
    <property type="evidence" value="ECO:0007669"/>
    <property type="project" value="TreeGrafter"/>
</dbReference>
<organism evidence="7 8">
    <name type="scientific">Flexivirga aerilata</name>
    <dbReference type="NCBI Taxonomy" id="1656889"/>
    <lineage>
        <taxon>Bacteria</taxon>
        <taxon>Bacillati</taxon>
        <taxon>Actinomycetota</taxon>
        <taxon>Actinomycetes</taxon>
        <taxon>Micrococcales</taxon>
        <taxon>Dermacoccaceae</taxon>
        <taxon>Flexivirga</taxon>
    </lineage>
</organism>
<keyword evidence="2" id="KW-0406">Ion transport</keyword>
<dbReference type="RefSeq" id="WP_171158450.1">
    <property type="nucleotide sequence ID" value="NZ_JABENB010000003.1"/>
</dbReference>
<evidence type="ECO:0000313" key="7">
    <source>
        <dbReference type="EMBL" id="NNG41288.1"/>
    </source>
</evidence>
<dbReference type="AlphaFoldDB" id="A0A849APL9"/>
<evidence type="ECO:0000256" key="2">
    <source>
        <dbReference type="ARBA" id="ARBA00022496"/>
    </source>
</evidence>
<keyword evidence="4" id="KW-0408">Iron</keyword>
<name>A0A849APL9_9MICO</name>
<evidence type="ECO:0000256" key="4">
    <source>
        <dbReference type="PIRSR" id="PIRSR002825-1"/>
    </source>
</evidence>
<feature type="binding site" evidence="4">
    <location>
        <position position="262"/>
    </location>
    <ligand>
        <name>Fe cation</name>
        <dbReference type="ChEBI" id="CHEBI:24875"/>
    </ligand>
</feature>
<dbReference type="PANTHER" id="PTHR30006:SF15">
    <property type="entry name" value="IRON-UTILIZATION PERIPLASMIC PROTEIN"/>
    <property type="match status" value="1"/>
</dbReference>
<dbReference type="SUPFAM" id="SSF53850">
    <property type="entry name" value="Periplasmic binding protein-like II"/>
    <property type="match status" value="1"/>
</dbReference>
<keyword evidence="3 6" id="KW-0732">Signal</keyword>
<sequence length="376" mass="38962">MIASRQRLRRTVALALPLSLALPLAACGSSGSGGSSSSSNGSAGGSSSSTSAAAAGGATSSSAAAKPTGAITVYNAQHESLGKEWIDGFTKATGVKVNVRNGSDTEMANQIVAEGKASPADVFLTENSPSMTIVENKGLFAKVDANTLADVPQQYRPSTGMWTGIAARSTVFAYDKSKLKPNQLPASIMDLAKPEWKGRWGASPSGADFQAIVSAMLQLKGKDATLAWLRAMKTNAKPFKGNSTVMKAVNSGQIDGGVIYHYYYFGDQAKTGENSKNVGLHYFGKQDPGAFVSVSGGGVLKSSKNPTAAQAFLNYVVSKQGQEVLQNGTSFEYPVGSQVPANSKLKPLSQLGAPAVDPAKLNSPEVVTLMQDAGLL</sequence>
<feature type="signal peptide" evidence="6">
    <location>
        <begin position="1"/>
        <end position="26"/>
    </location>
</feature>
<proteinExistence type="inferred from homology"/>
<feature type="chain" id="PRO_5039267970" evidence="6">
    <location>
        <begin position="27"/>
        <end position="376"/>
    </location>
</feature>
<feature type="region of interest" description="Disordered" evidence="5">
    <location>
        <begin position="31"/>
        <end position="55"/>
    </location>
</feature>
<evidence type="ECO:0000256" key="3">
    <source>
        <dbReference type="ARBA" id="ARBA00022729"/>
    </source>
</evidence>
<dbReference type="Pfam" id="PF13343">
    <property type="entry name" value="SBP_bac_6"/>
    <property type="match status" value="1"/>
</dbReference>
<dbReference type="GO" id="GO:0046872">
    <property type="term" value="F:metal ion binding"/>
    <property type="evidence" value="ECO:0007669"/>
    <property type="project" value="UniProtKB-KW"/>
</dbReference>
<comment type="similarity">
    <text evidence="1">Belongs to the bacterial solute-binding protein 1 family.</text>
</comment>
<dbReference type="Gene3D" id="3.40.190.10">
    <property type="entry name" value="Periplasmic binding protein-like II"/>
    <property type="match status" value="2"/>
</dbReference>